<evidence type="ECO:0008006" key="4">
    <source>
        <dbReference type="Google" id="ProtNLM"/>
    </source>
</evidence>
<dbReference type="GO" id="GO:0005829">
    <property type="term" value="C:cytosol"/>
    <property type="evidence" value="ECO:0007669"/>
    <property type="project" value="TreeGrafter"/>
</dbReference>
<dbReference type="Pfam" id="PF01042">
    <property type="entry name" value="Ribonuc_L-PSP"/>
    <property type="match status" value="1"/>
</dbReference>
<reference evidence="2" key="1">
    <citation type="submission" date="2021-10" db="EMBL/GenBank/DDBJ databases">
        <authorList>
            <person name="Piombo E."/>
        </authorList>
    </citation>
    <scope>NUCLEOTIDE SEQUENCE</scope>
</reference>
<keyword evidence="3" id="KW-1185">Reference proteome</keyword>
<comment type="similarity">
    <text evidence="1">Belongs to the RutC family.</text>
</comment>
<evidence type="ECO:0000256" key="1">
    <source>
        <dbReference type="ARBA" id="ARBA00010552"/>
    </source>
</evidence>
<comment type="caution">
    <text evidence="2">The sequence shown here is derived from an EMBL/GenBank/DDBJ whole genome shotgun (WGS) entry which is preliminary data.</text>
</comment>
<dbReference type="CDD" id="cd00448">
    <property type="entry name" value="YjgF_YER057c_UK114_family"/>
    <property type="match status" value="1"/>
</dbReference>
<dbReference type="AlphaFoldDB" id="A0A9N9Y783"/>
<feature type="non-terminal residue" evidence="2">
    <location>
        <position position="1"/>
    </location>
</feature>
<protein>
    <recommendedName>
        <fullName evidence="4">2-iminobutanoate/2-iminopropanoate deaminase</fullName>
    </recommendedName>
</protein>
<accession>A0A9N9Y783</accession>
<sequence length="84" mass="9580">MMGGTVAEQMDQTCRNVQTVLEAAGSSLNKVIKVQLYFKSLRDLDKEVNEVYYQHFPHKPVRTSVEVRGLMLDARIEIEVIALQ</sequence>
<name>A0A9N9Y783_9HYPO</name>
<dbReference type="Gene3D" id="3.30.1330.40">
    <property type="entry name" value="RutC-like"/>
    <property type="match status" value="1"/>
</dbReference>
<dbReference type="Proteomes" id="UP000754883">
    <property type="component" value="Unassembled WGS sequence"/>
</dbReference>
<dbReference type="EMBL" id="CABFNO020001546">
    <property type="protein sequence ID" value="CAG9998266.1"/>
    <property type="molecule type" value="Genomic_DNA"/>
</dbReference>
<dbReference type="InterPro" id="IPR035959">
    <property type="entry name" value="RutC-like_sf"/>
</dbReference>
<proteinExistence type="inferred from homology"/>
<evidence type="ECO:0000313" key="2">
    <source>
        <dbReference type="EMBL" id="CAG9998266.1"/>
    </source>
</evidence>
<evidence type="ECO:0000313" key="3">
    <source>
        <dbReference type="Proteomes" id="UP000754883"/>
    </source>
</evidence>
<dbReference type="PANTHER" id="PTHR11803">
    <property type="entry name" value="2-IMINOBUTANOATE/2-IMINOPROPANOATE DEAMINASE RIDA"/>
    <property type="match status" value="1"/>
</dbReference>
<dbReference type="GO" id="GO:0019239">
    <property type="term" value="F:deaminase activity"/>
    <property type="evidence" value="ECO:0007669"/>
    <property type="project" value="TreeGrafter"/>
</dbReference>
<gene>
    <name evidence="2" type="ORF">CBYS24578_00003562</name>
</gene>
<dbReference type="PANTHER" id="PTHR11803:SF58">
    <property type="entry name" value="PROTEIN HMF1-RELATED"/>
    <property type="match status" value="1"/>
</dbReference>
<dbReference type="OrthoDB" id="309640at2759"/>
<dbReference type="InterPro" id="IPR006175">
    <property type="entry name" value="YjgF/YER057c/UK114"/>
</dbReference>
<organism evidence="2 3">
    <name type="scientific">Clonostachys byssicola</name>
    <dbReference type="NCBI Taxonomy" id="160290"/>
    <lineage>
        <taxon>Eukaryota</taxon>
        <taxon>Fungi</taxon>
        <taxon>Dikarya</taxon>
        <taxon>Ascomycota</taxon>
        <taxon>Pezizomycotina</taxon>
        <taxon>Sordariomycetes</taxon>
        <taxon>Hypocreomycetidae</taxon>
        <taxon>Hypocreales</taxon>
        <taxon>Bionectriaceae</taxon>
        <taxon>Clonostachys</taxon>
    </lineage>
</organism>
<dbReference type="SUPFAM" id="SSF55298">
    <property type="entry name" value="YjgF-like"/>
    <property type="match status" value="1"/>
</dbReference>